<dbReference type="EMBL" id="JAGEOJ010000019">
    <property type="protein sequence ID" value="MBO2453174.1"/>
    <property type="molecule type" value="Genomic_DNA"/>
</dbReference>
<dbReference type="CDD" id="cd06582">
    <property type="entry name" value="TM_PBP1_LivH_like"/>
    <property type="match status" value="1"/>
</dbReference>
<evidence type="ECO:0000256" key="6">
    <source>
        <dbReference type="ARBA" id="ARBA00022989"/>
    </source>
</evidence>
<evidence type="ECO:0000256" key="4">
    <source>
        <dbReference type="ARBA" id="ARBA00022692"/>
    </source>
</evidence>
<comment type="similarity">
    <text evidence="8">Belongs to the binding-protein-dependent transport system permease family. LivHM subfamily.</text>
</comment>
<feature type="transmembrane region" description="Helical" evidence="9">
    <location>
        <begin position="262"/>
        <end position="280"/>
    </location>
</feature>
<feature type="transmembrane region" description="Helical" evidence="9">
    <location>
        <begin position="30"/>
        <end position="50"/>
    </location>
</feature>
<keyword evidence="4 9" id="KW-0812">Transmembrane</keyword>
<feature type="transmembrane region" description="Helical" evidence="9">
    <location>
        <begin position="126"/>
        <end position="152"/>
    </location>
</feature>
<evidence type="ECO:0000313" key="10">
    <source>
        <dbReference type="EMBL" id="MBO2453174.1"/>
    </source>
</evidence>
<protein>
    <submittedName>
        <fullName evidence="10">Branched-chain amino acid ABC transporter permease</fullName>
    </submittedName>
</protein>
<dbReference type="GO" id="GO:0022857">
    <property type="term" value="F:transmembrane transporter activity"/>
    <property type="evidence" value="ECO:0007669"/>
    <property type="project" value="InterPro"/>
</dbReference>
<evidence type="ECO:0000256" key="1">
    <source>
        <dbReference type="ARBA" id="ARBA00004651"/>
    </source>
</evidence>
<proteinExistence type="inferred from homology"/>
<feature type="transmembrane region" description="Helical" evidence="9">
    <location>
        <begin position="86"/>
        <end position="106"/>
    </location>
</feature>
<evidence type="ECO:0000256" key="5">
    <source>
        <dbReference type="ARBA" id="ARBA00022970"/>
    </source>
</evidence>
<comment type="subcellular location">
    <subcellularLocation>
        <location evidence="1">Cell membrane</location>
        <topology evidence="1">Multi-pass membrane protein</topology>
    </subcellularLocation>
</comment>
<dbReference type="AlphaFoldDB" id="A0A939T8I7"/>
<dbReference type="Proteomes" id="UP000669179">
    <property type="component" value="Unassembled WGS sequence"/>
</dbReference>
<dbReference type="PANTHER" id="PTHR11795:SF445">
    <property type="entry name" value="AMINO ACID ABC TRANSPORTER PERMEASE PROTEIN"/>
    <property type="match status" value="1"/>
</dbReference>
<dbReference type="RefSeq" id="WP_208261193.1">
    <property type="nucleotide sequence ID" value="NZ_JAGEOJ010000019.1"/>
</dbReference>
<evidence type="ECO:0000256" key="7">
    <source>
        <dbReference type="ARBA" id="ARBA00023136"/>
    </source>
</evidence>
<dbReference type="InterPro" id="IPR052157">
    <property type="entry name" value="BCAA_transport_permease"/>
</dbReference>
<comment type="caution">
    <text evidence="10">The sequence shown here is derived from an EMBL/GenBank/DDBJ whole genome shotgun (WGS) entry which is preliminary data.</text>
</comment>
<organism evidence="10 11">
    <name type="scientific">Actinomadura barringtoniae</name>
    <dbReference type="NCBI Taxonomy" id="1427535"/>
    <lineage>
        <taxon>Bacteria</taxon>
        <taxon>Bacillati</taxon>
        <taxon>Actinomycetota</taxon>
        <taxon>Actinomycetes</taxon>
        <taxon>Streptosporangiales</taxon>
        <taxon>Thermomonosporaceae</taxon>
        <taxon>Actinomadura</taxon>
    </lineage>
</organism>
<dbReference type="Pfam" id="PF02653">
    <property type="entry name" value="BPD_transp_2"/>
    <property type="match status" value="1"/>
</dbReference>
<feature type="transmembrane region" description="Helical" evidence="9">
    <location>
        <begin position="209"/>
        <end position="229"/>
    </location>
</feature>
<feature type="transmembrane region" description="Helical" evidence="9">
    <location>
        <begin position="236"/>
        <end position="256"/>
    </location>
</feature>
<sequence length="288" mass="29986">MTDIIAGLAIGAIYAMVALGYNVTYLASGVLNFAHANMMVVGMYVAYWAYSSGGLPTPLVFGIAFLLAGLAGLVEERFAIQPLRRATGSAELVTMIGVATVITGIVELSYGTDALRVPFFGPDHTLVLAFGTRTQPVDLMIIAAAVLLAVLLQLGTRRTRIGLAALAQIDDREAAQLRGINVGALSMWGFAFASAVGGLLGPLLVAKTFAAPSLALVLAVKGFVVLVLGGVGSHRGVLLAAFAIGVAEALGARYIGPLYRDVVVFAVFAVTLLAFPQGLARRQKVRLV</sequence>
<dbReference type="GO" id="GO:0005886">
    <property type="term" value="C:plasma membrane"/>
    <property type="evidence" value="ECO:0007669"/>
    <property type="project" value="UniProtKB-SubCell"/>
</dbReference>
<evidence type="ECO:0000256" key="2">
    <source>
        <dbReference type="ARBA" id="ARBA00022448"/>
    </source>
</evidence>
<evidence type="ECO:0000313" key="11">
    <source>
        <dbReference type="Proteomes" id="UP000669179"/>
    </source>
</evidence>
<keyword evidence="11" id="KW-1185">Reference proteome</keyword>
<feature type="transmembrane region" description="Helical" evidence="9">
    <location>
        <begin position="6"/>
        <end position="23"/>
    </location>
</feature>
<accession>A0A939T8I7</accession>
<evidence type="ECO:0000256" key="8">
    <source>
        <dbReference type="ARBA" id="ARBA00037998"/>
    </source>
</evidence>
<gene>
    <name evidence="10" type="ORF">J4573_39195</name>
</gene>
<feature type="transmembrane region" description="Helical" evidence="9">
    <location>
        <begin position="56"/>
        <end position="74"/>
    </location>
</feature>
<feature type="transmembrane region" description="Helical" evidence="9">
    <location>
        <begin position="182"/>
        <end position="203"/>
    </location>
</feature>
<keyword evidence="3" id="KW-1003">Cell membrane</keyword>
<evidence type="ECO:0000256" key="3">
    <source>
        <dbReference type="ARBA" id="ARBA00022475"/>
    </source>
</evidence>
<keyword evidence="2" id="KW-0813">Transport</keyword>
<evidence type="ECO:0000256" key="9">
    <source>
        <dbReference type="SAM" id="Phobius"/>
    </source>
</evidence>
<dbReference type="PANTHER" id="PTHR11795">
    <property type="entry name" value="BRANCHED-CHAIN AMINO ACID TRANSPORT SYSTEM PERMEASE PROTEIN LIVH"/>
    <property type="match status" value="1"/>
</dbReference>
<reference evidence="10" key="1">
    <citation type="submission" date="2021-03" db="EMBL/GenBank/DDBJ databases">
        <authorList>
            <person name="Kanchanasin P."/>
            <person name="Saeng-In P."/>
            <person name="Phongsopitanun W."/>
            <person name="Yuki M."/>
            <person name="Kudo T."/>
            <person name="Ohkuma M."/>
            <person name="Tanasupawat S."/>
        </authorList>
    </citation>
    <scope>NUCLEOTIDE SEQUENCE</scope>
    <source>
        <strain evidence="10">GKU 128</strain>
    </source>
</reference>
<dbReference type="GO" id="GO:0006865">
    <property type="term" value="P:amino acid transport"/>
    <property type="evidence" value="ECO:0007669"/>
    <property type="project" value="UniProtKB-KW"/>
</dbReference>
<name>A0A939T8I7_9ACTN</name>
<keyword evidence="6 9" id="KW-1133">Transmembrane helix</keyword>
<keyword evidence="5" id="KW-0029">Amino-acid transport</keyword>
<dbReference type="InterPro" id="IPR001851">
    <property type="entry name" value="ABC_transp_permease"/>
</dbReference>
<keyword evidence="7 9" id="KW-0472">Membrane</keyword>